<name>A0A6A6SJ29_9PLEO</name>
<sequence length="432" mass="48495">MAPLNLAIFSDNGHDADDIQARKFGQHLHKKGSVKILFEVVQLTLKSEQVTQFNISKKQALNDRAKLTSGDNVATGITNIPVAHGDPETEAMWPYHPSYETYKPLVELGAKHPNLLHLGKKEMETLVAGIFAELKQKKEKLTIIVLTNFQQLEVVRDHIGGALFDEVVSEIHMQNSLPLPATLPKPPAGQGMTFIPPPGFFETAGPPDKMAWEWKHDKSAANTSQHEQSAEKFFAWSKNNKNIQFFVYSKGAAMPVSYPSPKYFESILLGSHAGKAAGGNLGIEQDWFRLVQKNVAWEYFRDSCKNPPIIPNRTKEWYLRVFCGIVGEAEVSKYPMTADDKKNEEMFFSKLYDKVGVVPYDPIAFLGAIRDIKDIGWTKIPFVAVKDQKNKWYLGENIDPKFHKDKAGPTAEAERVRKIILATLKAAFSGIR</sequence>
<dbReference type="AlphaFoldDB" id="A0A6A6SJ29"/>
<gene>
    <name evidence="1" type="ORF">K491DRAFT_723462</name>
</gene>
<dbReference type="Gene3D" id="3.90.245.10">
    <property type="entry name" value="Ribonucleoside hydrolase-like"/>
    <property type="match status" value="1"/>
</dbReference>
<evidence type="ECO:0000313" key="1">
    <source>
        <dbReference type="EMBL" id="KAF2647402.1"/>
    </source>
</evidence>
<reference evidence="1" key="1">
    <citation type="journal article" date="2020" name="Stud. Mycol.">
        <title>101 Dothideomycetes genomes: a test case for predicting lifestyles and emergence of pathogens.</title>
        <authorList>
            <person name="Haridas S."/>
            <person name="Albert R."/>
            <person name="Binder M."/>
            <person name="Bloem J."/>
            <person name="Labutti K."/>
            <person name="Salamov A."/>
            <person name="Andreopoulos B."/>
            <person name="Baker S."/>
            <person name="Barry K."/>
            <person name="Bills G."/>
            <person name="Bluhm B."/>
            <person name="Cannon C."/>
            <person name="Castanera R."/>
            <person name="Culley D."/>
            <person name="Daum C."/>
            <person name="Ezra D."/>
            <person name="Gonzalez J."/>
            <person name="Henrissat B."/>
            <person name="Kuo A."/>
            <person name="Liang C."/>
            <person name="Lipzen A."/>
            <person name="Lutzoni F."/>
            <person name="Magnuson J."/>
            <person name="Mondo S."/>
            <person name="Nolan M."/>
            <person name="Ohm R."/>
            <person name="Pangilinan J."/>
            <person name="Park H.-J."/>
            <person name="Ramirez L."/>
            <person name="Alfaro M."/>
            <person name="Sun H."/>
            <person name="Tritt A."/>
            <person name="Yoshinaga Y."/>
            <person name="Zwiers L.-H."/>
            <person name="Turgeon B."/>
            <person name="Goodwin S."/>
            <person name="Spatafora J."/>
            <person name="Crous P."/>
            <person name="Grigoriev I."/>
        </authorList>
    </citation>
    <scope>NUCLEOTIDE SEQUENCE</scope>
    <source>
        <strain evidence="1">CBS 122681</strain>
    </source>
</reference>
<dbReference type="EMBL" id="MU004624">
    <property type="protein sequence ID" value="KAF2647402.1"/>
    <property type="molecule type" value="Genomic_DNA"/>
</dbReference>
<dbReference type="GO" id="GO:0016799">
    <property type="term" value="F:hydrolase activity, hydrolyzing N-glycosyl compounds"/>
    <property type="evidence" value="ECO:0007669"/>
    <property type="project" value="InterPro"/>
</dbReference>
<proteinExistence type="predicted"/>
<dbReference type="InterPro" id="IPR036452">
    <property type="entry name" value="Ribo_hydro-like"/>
</dbReference>
<dbReference type="Proteomes" id="UP000799324">
    <property type="component" value="Unassembled WGS sequence"/>
</dbReference>
<accession>A0A6A6SJ29</accession>
<protein>
    <recommendedName>
        <fullName evidence="3">Inosine/uridine-preferring nucleoside hydrolase domain-containing protein</fullName>
    </recommendedName>
</protein>
<evidence type="ECO:0000313" key="2">
    <source>
        <dbReference type="Proteomes" id="UP000799324"/>
    </source>
</evidence>
<evidence type="ECO:0008006" key="3">
    <source>
        <dbReference type="Google" id="ProtNLM"/>
    </source>
</evidence>
<organism evidence="1 2">
    <name type="scientific">Lophiostoma macrostomum CBS 122681</name>
    <dbReference type="NCBI Taxonomy" id="1314788"/>
    <lineage>
        <taxon>Eukaryota</taxon>
        <taxon>Fungi</taxon>
        <taxon>Dikarya</taxon>
        <taxon>Ascomycota</taxon>
        <taxon>Pezizomycotina</taxon>
        <taxon>Dothideomycetes</taxon>
        <taxon>Pleosporomycetidae</taxon>
        <taxon>Pleosporales</taxon>
        <taxon>Lophiostomataceae</taxon>
        <taxon>Lophiostoma</taxon>
    </lineage>
</organism>
<keyword evidence="2" id="KW-1185">Reference proteome</keyword>